<dbReference type="AlphaFoldDB" id="A0AAN5MFH3"/>
<proteinExistence type="predicted"/>
<evidence type="ECO:0000313" key="1">
    <source>
        <dbReference type="EMBL" id="HAT3809352.1"/>
    </source>
</evidence>
<dbReference type="RefSeq" id="WP_048822731.1">
    <property type="nucleotide sequence ID" value="NZ_CP149991.1"/>
</dbReference>
<accession>A0AAN5MFH3</accession>
<sequence length="165" mass="17891">MFDYQVSKQNHFESACIAFSAKHKGDLVRIAENIGMRPQMLRNKLNPDQPHMLTCLELLKLTDETEDASILDGLLEQLQCQPSVPVNELKDGNLSTYLLQTTAAVGSLAGAAVSDSRINAASANEMKSRVNTAIRCLTLIGVTISARLHGTPTFVSAVDAITTMM</sequence>
<dbReference type="Proteomes" id="UP000865968">
    <property type="component" value="Unassembled WGS sequence"/>
</dbReference>
<name>A0AAN5MFH3_MORMO</name>
<dbReference type="EMBL" id="DACSWI010000006">
    <property type="protein sequence ID" value="HAT3809352.1"/>
    <property type="molecule type" value="Genomic_DNA"/>
</dbReference>
<gene>
    <name evidence="1" type="ORF">I8608_002211</name>
</gene>
<dbReference type="InterPro" id="IPR009679">
    <property type="entry name" value="Phage_186_CII-like"/>
</dbReference>
<organism evidence="1 2">
    <name type="scientific">Morganella morganii</name>
    <name type="common">Proteus morganii</name>
    <dbReference type="NCBI Taxonomy" id="582"/>
    <lineage>
        <taxon>Bacteria</taxon>
        <taxon>Pseudomonadati</taxon>
        <taxon>Pseudomonadota</taxon>
        <taxon>Gammaproteobacteria</taxon>
        <taxon>Enterobacterales</taxon>
        <taxon>Morganellaceae</taxon>
        <taxon>Morganella</taxon>
    </lineage>
</organism>
<reference evidence="1" key="1">
    <citation type="journal article" date="2018" name="Genome Biol.">
        <title>SKESA: strategic k-mer extension for scrupulous assemblies.</title>
        <authorList>
            <person name="Souvorov A."/>
            <person name="Agarwala R."/>
            <person name="Lipman D.J."/>
        </authorList>
    </citation>
    <scope>NUCLEOTIDE SEQUENCE</scope>
    <source>
        <strain evidence="1">Morganella morganii ARLG-3209</strain>
    </source>
</reference>
<dbReference type="GO" id="GO:0003677">
    <property type="term" value="F:DNA binding"/>
    <property type="evidence" value="ECO:0007669"/>
    <property type="project" value="InterPro"/>
</dbReference>
<protein>
    <recommendedName>
        <fullName evidence="3">Phage regulatory CII family protein</fullName>
    </recommendedName>
</protein>
<reference evidence="1" key="2">
    <citation type="submission" date="2020-10" db="EMBL/GenBank/DDBJ databases">
        <authorList>
            <consortium name="NCBI Pathogen Detection Project"/>
        </authorList>
    </citation>
    <scope>NUCLEOTIDE SEQUENCE</scope>
    <source>
        <strain evidence="1">Morganella morganii ARLG-3209</strain>
    </source>
</reference>
<evidence type="ECO:0000313" key="2">
    <source>
        <dbReference type="Proteomes" id="UP000865968"/>
    </source>
</evidence>
<evidence type="ECO:0008006" key="3">
    <source>
        <dbReference type="Google" id="ProtNLM"/>
    </source>
</evidence>
<comment type="caution">
    <text evidence="1">The sequence shown here is derived from an EMBL/GenBank/DDBJ whole genome shotgun (WGS) entry which is preliminary data.</text>
</comment>
<dbReference type="Pfam" id="PF06892">
    <property type="entry name" value="Phage_CP76"/>
    <property type="match status" value="1"/>
</dbReference>